<proteinExistence type="predicted"/>
<name>A0A443RZ14_9ACAR</name>
<feature type="non-terminal residue" evidence="4">
    <location>
        <position position="253"/>
    </location>
</feature>
<dbReference type="Gene3D" id="1.10.555.10">
    <property type="entry name" value="Rho GTPase activation protein"/>
    <property type="match status" value="1"/>
</dbReference>
<dbReference type="EMBL" id="NCKV01017134">
    <property type="protein sequence ID" value="RWS20509.1"/>
    <property type="molecule type" value="Genomic_DNA"/>
</dbReference>
<dbReference type="InterPro" id="IPR008936">
    <property type="entry name" value="Rho_GTPase_activation_prot"/>
</dbReference>
<evidence type="ECO:0000259" key="3">
    <source>
        <dbReference type="PROSITE" id="PS50238"/>
    </source>
</evidence>
<keyword evidence="1" id="KW-0343">GTPase activation</keyword>
<dbReference type="Pfam" id="PF00620">
    <property type="entry name" value="RhoGAP"/>
    <property type="match status" value="1"/>
</dbReference>
<reference evidence="4 5" key="1">
    <citation type="journal article" date="2018" name="Gigascience">
        <title>Genomes of trombidid mites reveal novel predicted allergens and laterally-transferred genes associated with secondary metabolism.</title>
        <authorList>
            <person name="Dong X."/>
            <person name="Chaisiri K."/>
            <person name="Xia D."/>
            <person name="Armstrong S.D."/>
            <person name="Fang Y."/>
            <person name="Donnelly M.J."/>
            <person name="Kadowaki T."/>
            <person name="McGarry J.W."/>
            <person name="Darby A.C."/>
            <person name="Makepeace B.L."/>
        </authorList>
    </citation>
    <scope>NUCLEOTIDE SEQUENCE [LARGE SCALE GENOMIC DNA]</scope>
    <source>
        <strain evidence="4">UoL-UT</strain>
    </source>
</reference>
<dbReference type="SUPFAM" id="SSF50729">
    <property type="entry name" value="PH domain-like"/>
    <property type="match status" value="1"/>
</dbReference>
<dbReference type="InterPro" id="IPR011993">
    <property type="entry name" value="PH-like_dom_sf"/>
</dbReference>
<comment type="caution">
    <text evidence="4">The sequence shown here is derived from an EMBL/GenBank/DDBJ whole genome shotgun (WGS) entry which is preliminary data.</text>
</comment>
<feature type="domain" description="Rho-GAP" evidence="3">
    <location>
        <begin position="145"/>
        <end position="253"/>
    </location>
</feature>
<dbReference type="InterPro" id="IPR047234">
    <property type="entry name" value="GRAF_fam"/>
</dbReference>
<evidence type="ECO:0000256" key="1">
    <source>
        <dbReference type="ARBA" id="ARBA00022468"/>
    </source>
</evidence>
<dbReference type="OrthoDB" id="3183924at2759"/>
<dbReference type="PANTHER" id="PTHR12552">
    <property type="entry name" value="OLIGOPHRENIN 1"/>
    <property type="match status" value="1"/>
</dbReference>
<dbReference type="PANTHER" id="PTHR12552:SF1">
    <property type="entry name" value="RHO GTPASE-ACTIVATING PROTEIN GRAF"/>
    <property type="match status" value="1"/>
</dbReference>
<dbReference type="VEuPathDB" id="VectorBase:LDEU011531"/>
<dbReference type="Gene3D" id="2.30.29.30">
    <property type="entry name" value="Pleckstrin-homology domain (PH domain)/Phosphotyrosine-binding domain (PTB)"/>
    <property type="match status" value="1"/>
</dbReference>
<dbReference type="GO" id="GO:0005096">
    <property type="term" value="F:GTPase activator activity"/>
    <property type="evidence" value="ECO:0007669"/>
    <property type="project" value="UniProtKB-KW"/>
</dbReference>
<dbReference type="InterPro" id="IPR000198">
    <property type="entry name" value="RhoGAP_dom"/>
</dbReference>
<dbReference type="PROSITE" id="PS50003">
    <property type="entry name" value="PH_DOMAIN"/>
    <property type="match status" value="1"/>
</dbReference>
<dbReference type="PROSITE" id="PS50238">
    <property type="entry name" value="RHOGAP"/>
    <property type="match status" value="1"/>
</dbReference>
<dbReference type="STRING" id="299467.A0A443RZ14"/>
<evidence type="ECO:0000313" key="4">
    <source>
        <dbReference type="EMBL" id="RWS20509.1"/>
    </source>
</evidence>
<dbReference type="Pfam" id="PF00169">
    <property type="entry name" value="PH"/>
    <property type="match status" value="1"/>
</dbReference>
<accession>A0A443RZ14</accession>
<dbReference type="CDD" id="cd01249">
    <property type="entry name" value="BAR-PH_GRAF_family"/>
    <property type="match status" value="1"/>
</dbReference>
<dbReference type="SUPFAM" id="SSF48350">
    <property type="entry name" value="GTPase activation domain, GAP"/>
    <property type="match status" value="1"/>
</dbReference>
<evidence type="ECO:0000259" key="2">
    <source>
        <dbReference type="PROSITE" id="PS50003"/>
    </source>
</evidence>
<organism evidence="4 5">
    <name type="scientific">Leptotrombidium deliense</name>
    <dbReference type="NCBI Taxonomy" id="299467"/>
    <lineage>
        <taxon>Eukaryota</taxon>
        <taxon>Metazoa</taxon>
        <taxon>Ecdysozoa</taxon>
        <taxon>Arthropoda</taxon>
        <taxon>Chelicerata</taxon>
        <taxon>Arachnida</taxon>
        <taxon>Acari</taxon>
        <taxon>Acariformes</taxon>
        <taxon>Trombidiformes</taxon>
        <taxon>Prostigmata</taxon>
        <taxon>Anystina</taxon>
        <taxon>Parasitengona</taxon>
        <taxon>Trombiculoidea</taxon>
        <taxon>Trombiculidae</taxon>
        <taxon>Leptotrombidium</taxon>
    </lineage>
</organism>
<dbReference type="GO" id="GO:0007165">
    <property type="term" value="P:signal transduction"/>
    <property type="evidence" value="ECO:0007669"/>
    <property type="project" value="InterPro"/>
</dbReference>
<evidence type="ECO:0000313" key="5">
    <source>
        <dbReference type="Proteomes" id="UP000288716"/>
    </source>
</evidence>
<dbReference type="Proteomes" id="UP000288716">
    <property type="component" value="Unassembled WGS sequence"/>
</dbReference>
<sequence length="253" mass="29518">MKQDFIGETTRENYDATHDETENLMRKMLETRKTKPQDPGTLNKMYTRQGYLFLMEKKSRRFTMIPYNQTVGKITTTEVITLKECIRRMSDSIDKRFCFDVVASDKQVVYTFQALSDEDRKLWLGAMEFKDPIPLQNSSSSVNAKNLSNSRQEECLLDDLGFAFVRKCIDIIESRGLEDQGLYRVGGVSSRVTRLIQSAFDRKKHSDGEFVFDFDNPDEWEIRTITSALKYYFRNLPEPLMTYRLHQAFITAA</sequence>
<dbReference type="AlphaFoldDB" id="A0A443RZ14"/>
<protein>
    <submittedName>
        <fullName evidence="4">Rho GTPase-activating protein 26-like protein</fullName>
    </submittedName>
</protein>
<feature type="domain" description="PH" evidence="2">
    <location>
        <begin position="35"/>
        <end position="132"/>
    </location>
</feature>
<gene>
    <name evidence="4" type="ORF">B4U80_06182</name>
</gene>
<keyword evidence="5" id="KW-1185">Reference proteome</keyword>
<dbReference type="InterPro" id="IPR001849">
    <property type="entry name" value="PH_domain"/>
</dbReference>
<dbReference type="InterPro" id="IPR047225">
    <property type="entry name" value="PH_GRAF"/>
</dbReference>